<evidence type="ECO:0000313" key="2">
    <source>
        <dbReference type="Proteomes" id="UP000749646"/>
    </source>
</evidence>
<gene>
    <name evidence="1" type="ORF">BGZ65_011644</name>
</gene>
<evidence type="ECO:0000313" key="1">
    <source>
        <dbReference type="EMBL" id="KAF9992920.1"/>
    </source>
</evidence>
<reference evidence="1" key="1">
    <citation type="journal article" date="2020" name="Fungal Divers.">
        <title>Resolving the Mortierellaceae phylogeny through synthesis of multi-gene phylogenetics and phylogenomics.</title>
        <authorList>
            <person name="Vandepol N."/>
            <person name="Liber J."/>
            <person name="Desiro A."/>
            <person name="Na H."/>
            <person name="Kennedy M."/>
            <person name="Barry K."/>
            <person name="Grigoriev I.V."/>
            <person name="Miller A.N."/>
            <person name="O'Donnell K."/>
            <person name="Stajich J.E."/>
            <person name="Bonito G."/>
        </authorList>
    </citation>
    <scope>NUCLEOTIDE SEQUENCE</scope>
    <source>
        <strain evidence="1">MES-2147</strain>
    </source>
</reference>
<comment type="caution">
    <text evidence="1">The sequence shown here is derived from an EMBL/GenBank/DDBJ whole genome shotgun (WGS) entry which is preliminary data.</text>
</comment>
<feature type="non-terminal residue" evidence="1">
    <location>
        <position position="1"/>
    </location>
</feature>
<name>A0A9P6MD65_9FUNG</name>
<organism evidence="1 2">
    <name type="scientific">Modicella reniformis</name>
    <dbReference type="NCBI Taxonomy" id="1440133"/>
    <lineage>
        <taxon>Eukaryota</taxon>
        <taxon>Fungi</taxon>
        <taxon>Fungi incertae sedis</taxon>
        <taxon>Mucoromycota</taxon>
        <taxon>Mortierellomycotina</taxon>
        <taxon>Mortierellomycetes</taxon>
        <taxon>Mortierellales</taxon>
        <taxon>Mortierellaceae</taxon>
        <taxon>Modicella</taxon>
    </lineage>
</organism>
<proteinExistence type="predicted"/>
<protein>
    <submittedName>
        <fullName evidence="1">Uncharacterized protein</fullName>
    </submittedName>
</protein>
<accession>A0A9P6MD65</accession>
<dbReference type="OrthoDB" id="2413181at2759"/>
<keyword evidence="2" id="KW-1185">Reference proteome</keyword>
<dbReference type="EMBL" id="JAAAHW010002012">
    <property type="protein sequence ID" value="KAF9992920.1"/>
    <property type="molecule type" value="Genomic_DNA"/>
</dbReference>
<dbReference type="AlphaFoldDB" id="A0A9P6MD65"/>
<sequence>MNPMQSSYVQYGTGNMLNLDVGTIKRKIDSNEYDDDIFQPNGKRACNTMNNNTQQFATFGSVHTAPQTPKGPDHIQQGGFVSGWSPSSFTPMTMASNGGLIPTGYQTPESVQSSVAASPFASSTDMDMMDMETESSYQDEPVAPIPVSIHAYASTAAPAPAPAMLNAA</sequence>
<dbReference type="Proteomes" id="UP000749646">
    <property type="component" value="Unassembled WGS sequence"/>
</dbReference>